<accession>A0A1G9RST2</accession>
<dbReference type="Pfam" id="PF00480">
    <property type="entry name" value="ROK"/>
    <property type="match status" value="1"/>
</dbReference>
<dbReference type="AlphaFoldDB" id="A0A1G9RST2"/>
<name>A0A1G9RST2_9ACTO</name>
<dbReference type="PANTHER" id="PTHR18964">
    <property type="entry name" value="ROK (REPRESSOR, ORF, KINASE) FAMILY"/>
    <property type="match status" value="1"/>
</dbReference>
<dbReference type="OrthoDB" id="8772678at2"/>
<dbReference type="Proteomes" id="UP000199671">
    <property type="component" value="Unassembled WGS sequence"/>
</dbReference>
<keyword evidence="2" id="KW-0808">Transferase</keyword>
<dbReference type="InterPro" id="IPR000600">
    <property type="entry name" value="ROK"/>
</dbReference>
<dbReference type="GO" id="GO:0016301">
    <property type="term" value="F:kinase activity"/>
    <property type="evidence" value="ECO:0007669"/>
    <property type="project" value="UniProtKB-KW"/>
</dbReference>
<proteinExistence type="inferred from homology"/>
<gene>
    <name evidence="2" type="ORF">SAMN04487766_101121</name>
</gene>
<dbReference type="InterPro" id="IPR043129">
    <property type="entry name" value="ATPase_NBD"/>
</dbReference>
<evidence type="ECO:0000256" key="1">
    <source>
        <dbReference type="ARBA" id="ARBA00006479"/>
    </source>
</evidence>
<evidence type="ECO:0000313" key="2">
    <source>
        <dbReference type="EMBL" id="SDM26027.1"/>
    </source>
</evidence>
<dbReference type="SUPFAM" id="SSF53067">
    <property type="entry name" value="Actin-like ATPase domain"/>
    <property type="match status" value="1"/>
</dbReference>
<dbReference type="Gene3D" id="3.30.420.40">
    <property type="match status" value="2"/>
</dbReference>
<keyword evidence="2" id="KW-0418">Kinase</keyword>
<dbReference type="InterPro" id="IPR049874">
    <property type="entry name" value="ROK_cs"/>
</dbReference>
<sequence>MSSTGPLVNGQQSTTADHRDVGDVGVLDIGGTWIRAARMNPEGEILARARRETPGGADPASVIDACVAALAEAGALAEDAPVGRIGVSVTGPVDPRTGTLFTPPNTDANFDGLELGARLREATGLPVAVDKDTNAAALAEHAHGAARQVADFIYLTLSTGVGGAAMIDGRLLYGCTGTAGEIGHMSLDPAGPRCGCGRAGCLEAYASGPALARRAVEFTTDAEGSPLNGPLREHILAGREVTGAQVDRFAVLGDQAALRALDDARHALCSACVDLANVFSPRLIVVGGSVAAHHEDWLGDASRAIRASALAPSSTACTVVPAQLGDDVSLIGASLLGRR</sequence>
<dbReference type="PANTHER" id="PTHR18964:SF149">
    <property type="entry name" value="BIFUNCTIONAL UDP-N-ACETYLGLUCOSAMINE 2-EPIMERASE_N-ACETYLMANNOSAMINE KINASE"/>
    <property type="match status" value="1"/>
</dbReference>
<reference evidence="2 3" key="1">
    <citation type="submission" date="2016-10" db="EMBL/GenBank/DDBJ databases">
        <authorList>
            <person name="de Groot N.N."/>
        </authorList>
    </citation>
    <scope>NUCLEOTIDE SEQUENCE [LARGE SCALE GENOMIC DNA]</scope>
    <source>
        <strain evidence="2 3">KPR-7B</strain>
    </source>
</reference>
<dbReference type="RefSeq" id="WP_092606784.1">
    <property type="nucleotide sequence ID" value="NZ_FNHU01000001.1"/>
</dbReference>
<organism evidence="2 3">
    <name type="scientific">Actinomyces ruminicola</name>
    <dbReference type="NCBI Taxonomy" id="332524"/>
    <lineage>
        <taxon>Bacteria</taxon>
        <taxon>Bacillati</taxon>
        <taxon>Actinomycetota</taxon>
        <taxon>Actinomycetes</taxon>
        <taxon>Actinomycetales</taxon>
        <taxon>Actinomycetaceae</taxon>
        <taxon>Actinomyces</taxon>
    </lineage>
</organism>
<evidence type="ECO:0000313" key="3">
    <source>
        <dbReference type="Proteomes" id="UP000199671"/>
    </source>
</evidence>
<dbReference type="EMBL" id="FNHU01000001">
    <property type="protein sequence ID" value="SDM26027.1"/>
    <property type="molecule type" value="Genomic_DNA"/>
</dbReference>
<protein>
    <submittedName>
        <fullName evidence="2">Glucokinase</fullName>
    </submittedName>
</protein>
<comment type="similarity">
    <text evidence="1">Belongs to the ROK (NagC/XylR) family.</text>
</comment>
<dbReference type="PROSITE" id="PS01125">
    <property type="entry name" value="ROK"/>
    <property type="match status" value="1"/>
</dbReference>